<reference evidence="1" key="1">
    <citation type="submission" date="2019-04" db="EMBL/GenBank/DDBJ databases">
        <title>Sequencing of skin fungus with MAO and IRED activity.</title>
        <authorList>
            <person name="Marsaioli A.J."/>
            <person name="Bonatto J.M.C."/>
            <person name="Reis Junior O."/>
        </authorList>
    </citation>
    <scope>NUCLEOTIDE SEQUENCE</scope>
    <source>
        <strain evidence="1">28M1</strain>
    </source>
</reference>
<dbReference type="EMBL" id="SWKV01000063">
    <property type="protein sequence ID" value="KAF3034890.1"/>
    <property type="molecule type" value="Genomic_DNA"/>
</dbReference>
<evidence type="ECO:0000313" key="2">
    <source>
        <dbReference type="Proteomes" id="UP000758155"/>
    </source>
</evidence>
<sequence>MRCGSYRTETKKLEQLVYTYKASGRSVRRINVSKSSQIPSKIGIDIVWNRRIWQSAQESFRAYLDFRYFVDIVDSIGRGNCADEHDRIYALLPLDETFSTRIQPDYSKTIRQVFSEFCDAQLDQYLTMKNYSLFMMNGMTVMVKLRAISEMLGLDPESEEVDRALQSFIDAVQRGK</sequence>
<dbReference type="Proteomes" id="UP000758155">
    <property type="component" value="Unassembled WGS sequence"/>
</dbReference>
<keyword evidence="2" id="KW-1185">Reference proteome</keyword>
<comment type="caution">
    <text evidence="1">The sequence shown here is derived from an EMBL/GenBank/DDBJ whole genome shotgun (WGS) entry which is preliminary data.</text>
</comment>
<accession>A0A9P4WKG9</accession>
<gene>
    <name evidence="1" type="ORF">E8E12_004050</name>
</gene>
<proteinExistence type="predicted"/>
<evidence type="ECO:0000313" key="1">
    <source>
        <dbReference type="EMBL" id="KAF3034890.1"/>
    </source>
</evidence>
<organism evidence="1 2">
    <name type="scientific">Didymella heteroderae</name>
    <dbReference type="NCBI Taxonomy" id="1769908"/>
    <lineage>
        <taxon>Eukaryota</taxon>
        <taxon>Fungi</taxon>
        <taxon>Dikarya</taxon>
        <taxon>Ascomycota</taxon>
        <taxon>Pezizomycotina</taxon>
        <taxon>Dothideomycetes</taxon>
        <taxon>Pleosporomycetidae</taxon>
        <taxon>Pleosporales</taxon>
        <taxon>Pleosporineae</taxon>
        <taxon>Didymellaceae</taxon>
        <taxon>Didymella</taxon>
    </lineage>
</organism>
<protein>
    <submittedName>
        <fullName evidence="1">Uncharacterized protein</fullName>
    </submittedName>
</protein>
<dbReference type="AlphaFoldDB" id="A0A9P4WKG9"/>
<name>A0A9P4WKG9_9PLEO</name>